<keyword evidence="1" id="KW-0805">Transcription regulation</keyword>
<dbReference type="HOGENOM" id="CLU_911375_0_0_0"/>
<dbReference type="EMBL" id="CP007139">
    <property type="protein sequence ID" value="AIE83870.1"/>
    <property type="molecule type" value="Genomic_DNA"/>
</dbReference>
<evidence type="ECO:0000256" key="1">
    <source>
        <dbReference type="ARBA" id="ARBA00023015"/>
    </source>
</evidence>
<dbReference type="PROSITE" id="PS01124">
    <property type="entry name" value="HTH_ARAC_FAMILY_2"/>
    <property type="match status" value="1"/>
</dbReference>
<dbReference type="Gene3D" id="1.10.10.60">
    <property type="entry name" value="Homeodomain-like"/>
    <property type="match status" value="2"/>
</dbReference>
<dbReference type="STRING" id="661478.OP10G_0502"/>
<dbReference type="InterPro" id="IPR009057">
    <property type="entry name" value="Homeodomain-like_sf"/>
</dbReference>
<protein>
    <submittedName>
        <fullName evidence="5">Transcriptional regulatory protein</fullName>
    </submittedName>
</protein>
<keyword evidence="2" id="KW-0238">DNA-binding</keyword>
<dbReference type="InterPro" id="IPR018060">
    <property type="entry name" value="HTH_AraC"/>
</dbReference>
<evidence type="ECO:0000256" key="2">
    <source>
        <dbReference type="ARBA" id="ARBA00023125"/>
    </source>
</evidence>
<proteinExistence type="predicted"/>
<evidence type="ECO:0000313" key="6">
    <source>
        <dbReference type="Proteomes" id="UP000027982"/>
    </source>
</evidence>
<accession>A0A068NM58</accession>
<dbReference type="eggNOG" id="COG4977">
    <property type="taxonomic scope" value="Bacteria"/>
</dbReference>
<dbReference type="GO" id="GO:0003700">
    <property type="term" value="F:DNA-binding transcription factor activity"/>
    <property type="evidence" value="ECO:0007669"/>
    <property type="project" value="InterPro"/>
</dbReference>
<evidence type="ECO:0000256" key="3">
    <source>
        <dbReference type="ARBA" id="ARBA00023163"/>
    </source>
</evidence>
<dbReference type="AlphaFoldDB" id="A0A068NM58"/>
<sequence>MRADGNEPIIELNFDCGASGALKRTDVGGMTYVRHEVLTANVLRTATGYINVPQGMNALCINLKGTLIARAGVQGRLVLCPPRSLTYIRGTRLIVQAARGEHHSVLLSWQSNVTSLLDAWIQSRHVRNAVGPQRTVACKPIDPHFKGAIERFERAVANPSEILEPMVVSVIYEIVSRLMIGMDQVQLAAVPTDLPETIKELVVEVRGNPAAGWPLKEAASKAGYSPFHFSRVFKNLVGYGFHEYVDRCRTECSVEMLVTTDHAVDLVASTCGFGTTQGLRESVKEYLGLVPSELRAIPEDPGDNL</sequence>
<dbReference type="GO" id="GO:0043565">
    <property type="term" value="F:sequence-specific DNA binding"/>
    <property type="evidence" value="ECO:0007669"/>
    <property type="project" value="InterPro"/>
</dbReference>
<dbReference type="RefSeq" id="WP_025227470.1">
    <property type="nucleotide sequence ID" value="NZ_CP007139.1"/>
</dbReference>
<feature type="domain" description="HTH araC/xylS-type" evidence="4">
    <location>
        <begin position="199"/>
        <end position="297"/>
    </location>
</feature>
<dbReference type="SUPFAM" id="SSF46689">
    <property type="entry name" value="Homeodomain-like"/>
    <property type="match status" value="1"/>
</dbReference>
<dbReference type="KEGG" id="fgi:OP10G_0502"/>
<evidence type="ECO:0000259" key="4">
    <source>
        <dbReference type="PROSITE" id="PS01124"/>
    </source>
</evidence>
<keyword evidence="3" id="KW-0804">Transcription</keyword>
<name>A0A068NM58_FIMGI</name>
<keyword evidence="6" id="KW-1185">Reference proteome</keyword>
<gene>
    <name evidence="5" type="ORF">OP10G_0502</name>
</gene>
<dbReference type="OrthoDB" id="516574at2"/>
<dbReference type="SMART" id="SM00342">
    <property type="entry name" value="HTH_ARAC"/>
    <property type="match status" value="1"/>
</dbReference>
<dbReference type="PANTHER" id="PTHR43280:SF28">
    <property type="entry name" value="HTH-TYPE TRANSCRIPTIONAL ACTIVATOR RHAS"/>
    <property type="match status" value="1"/>
</dbReference>
<organism evidence="5 6">
    <name type="scientific">Fimbriimonas ginsengisoli Gsoil 348</name>
    <dbReference type="NCBI Taxonomy" id="661478"/>
    <lineage>
        <taxon>Bacteria</taxon>
        <taxon>Bacillati</taxon>
        <taxon>Armatimonadota</taxon>
        <taxon>Fimbriimonadia</taxon>
        <taxon>Fimbriimonadales</taxon>
        <taxon>Fimbriimonadaceae</taxon>
        <taxon>Fimbriimonas</taxon>
    </lineage>
</organism>
<evidence type="ECO:0000313" key="5">
    <source>
        <dbReference type="EMBL" id="AIE83870.1"/>
    </source>
</evidence>
<reference evidence="5 6" key="1">
    <citation type="journal article" date="2014" name="PLoS ONE">
        <title>The first complete genome sequence of the class fimbriimonadia in the phylum armatimonadetes.</title>
        <authorList>
            <person name="Hu Z.Y."/>
            <person name="Wang Y.Z."/>
            <person name="Im W.T."/>
            <person name="Wang S.Y."/>
            <person name="Zhao G.P."/>
            <person name="Zheng H.J."/>
            <person name="Quan Z.X."/>
        </authorList>
    </citation>
    <scope>NUCLEOTIDE SEQUENCE [LARGE SCALE GENOMIC DNA]</scope>
    <source>
        <strain evidence="5">Gsoil 348</strain>
    </source>
</reference>
<dbReference type="PANTHER" id="PTHR43280">
    <property type="entry name" value="ARAC-FAMILY TRANSCRIPTIONAL REGULATOR"/>
    <property type="match status" value="1"/>
</dbReference>
<dbReference type="Pfam" id="PF12833">
    <property type="entry name" value="HTH_18"/>
    <property type="match status" value="1"/>
</dbReference>
<dbReference type="Proteomes" id="UP000027982">
    <property type="component" value="Chromosome"/>
</dbReference>